<evidence type="ECO:0000313" key="5">
    <source>
        <dbReference type="Proteomes" id="UP000204009"/>
    </source>
</evidence>
<dbReference type="InterPro" id="IPR027785">
    <property type="entry name" value="UvrD-like_helicase_C"/>
</dbReference>
<accession>A0A0S0N5C8</accession>
<reference evidence="4 5" key="1">
    <citation type="journal article" date="2012" name="Appl. Environ. Microbiol.">
        <title>High Diversity and Novel Species of Pseudomonas aeruginosa Bacteriophages.</title>
        <authorList>
            <person name="Sepulveda-Robles O."/>
            <person name="Kameyama L."/>
            <person name="Guarneros G."/>
        </authorList>
    </citation>
    <scope>NUCLEOTIDE SEQUENCE [LARGE SCALE GENOMIC DNA]</scope>
</reference>
<dbReference type="CDD" id="cd18809">
    <property type="entry name" value="SF1_C_RecD"/>
    <property type="match status" value="1"/>
</dbReference>
<dbReference type="InterPro" id="IPR050534">
    <property type="entry name" value="Coronavir_polyprotein_1ab"/>
</dbReference>
<dbReference type="GeneID" id="26623520"/>
<dbReference type="Pfam" id="PF13604">
    <property type="entry name" value="AAA_30"/>
    <property type="match status" value="1"/>
</dbReference>
<gene>
    <name evidence="4" type="primary">uvrD</name>
    <name evidence="4" type="ORF">PaMx11_42</name>
</gene>
<dbReference type="EMBL" id="JQ067087">
    <property type="protein sequence ID" value="ALH23716.1"/>
    <property type="molecule type" value="Genomic_DNA"/>
</dbReference>
<dbReference type="PANTHER" id="PTHR43788:SF6">
    <property type="entry name" value="DNA HELICASE B"/>
    <property type="match status" value="1"/>
</dbReference>
<keyword evidence="4" id="KW-0347">Helicase</keyword>
<dbReference type="OrthoDB" id="5394at10239"/>
<protein>
    <submittedName>
        <fullName evidence="4">UvrD helicase</fullName>
    </submittedName>
</protein>
<evidence type="ECO:0000313" key="4">
    <source>
        <dbReference type="EMBL" id="ALH23716.1"/>
    </source>
</evidence>
<dbReference type="KEGG" id="vg:26623520"/>
<dbReference type="Gene3D" id="3.40.50.300">
    <property type="entry name" value="P-loop containing nucleotide triphosphate hydrolases"/>
    <property type="match status" value="2"/>
</dbReference>
<proteinExistence type="predicted"/>
<keyword evidence="5" id="KW-1185">Reference proteome</keyword>
<dbReference type="InterPro" id="IPR027417">
    <property type="entry name" value="P-loop_NTPase"/>
</dbReference>
<keyword evidence="1" id="KW-0547">Nucleotide-binding</keyword>
<name>A0A0S0N5C8_BPPAM</name>
<keyword evidence="4" id="KW-0378">Hydrolase</keyword>
<dbReference type="PANTHER" id="PTHR43788">
    <property type="entry name" value="DNA2/NAM7 HELICASE FAMILY MEMBER"/>
    <property type="match status" value="1"/>
</dbReference>
<keyword evidence="2" id="KW-0067">ATP-binding</keyword>
<feature type="domain" description="UvrD-like helicase C-terminal" evidence="3">
    <location>
        <begin position="348"/>
        <end position="394"/>
    </location>
</feature>
<dbReference type="RefSeq" id="YP_009196295.1">
    <property type="nucleotide sequence ID" value="NC_028770.1"/>
</dbReference>
<evidence type="ECO:0000259" key="3">
    <source>
        <dbReference type="Pfam" id="PF13538"/>
    </source>
</evidence>
<organismHost>
    <name type="scientific">Pseudomonas aeruginosa</name>
    <dbReference type="NCBI Taxonomy" id="287"/>
</organismHost>
<evidence type="ECO:0000256" key="2">
    <source>
        <dbReference type="ARBA" id="ARBA00022840"/>
    </source>
</evidence>
<organism evidence="4 5">
    <name type="scientific">Pseudomonas phage PaMx11</name>
    <dbReference type="NCBI Taxonomy" id="1175657"/>
    <lineage>
        <taxon>Viruses</taxon>
        <taxon>Duplodnaviria</taxon>
        <taxon>Heunggongvirae</taxon>
        <taxon>Uroviricota</taxon>
        <taxon>Caudoviricetes</taxon>
        <taxon>Mesyanzhinovviridae</taxon>
        <taxon>Bradleyvirinae</taxon>
        <taxon>Abidjanvirus</taxon>
        <taxon>Abidjanvirus PaMx11</taxon>
        <taxon>Pseudomonas virus PaMx11</taxon>
    </lineage>
</organism>
<dbReference type="SUPFAM" id="SSF52540">
    <property type="entry name" value="P-loop containing nucleoside triphosphate hydrolases"/>
    <property type="match status" value="1"/>
</dbReference>
<dbReference type="GO" id="GO:0005524">
    <property type="term" value="F:ATP binding"/>
    <property type="evidence" value="ECO:0007669"/>
    <property type="project" value="UniProtKB-KW"/>
</dbReference>
<dbReference type="Pfam" id="PF13538">
    <property type="entry name" value="UvrD_C_2"/>
    <property type="match status" value="1"/>
</dbReference>
<dbReference type="GO" id="GO:0003678">
    <property type="term" value="F:DNA helicase activity"/>
    <property type="evidence" value="ECO:0007669"/>
    <property type="project" value="UniProtKB-ARBA"/>
</dbReference>
<sequence>MQFAPQQDRALAAVNNWFRNQSSPIFRLFGYAGTGKTTLARHIAEGIDGTVLFAAPTGKAAYVLKTKGCPNTGTIHQLIYTPKEKSQAKLKELQARLLREKARTPAPIQANIRDLEYLIDIEQKNLRRPSWNLNTDSLLKKAKLLIVDESSMVDEQVGEDLLSFGVPILALGDPAQLPPVMGAGFFTKQKADFLLTDIHRQARDNPIIEMSRIVREGGALSLGRYGESEVVRMADFQRDWVFQADQILVGKNDTRRAYNRRIRELRGAAQAYPHQGDKLVCLRNNHDSGLLNGSLWTVETALDSGDGFVALELLGEEGQRVASSAHGCLFHGQNPEWYEKKEADEFDYGYALTVHKSQGSQWDDVLVIDEWFRNDRQQWLYTALTRAAKKVRVVKM</sequence>
<evidence type="ECO:0000256" key="1">
    <source>
        <dbReference type="ARBA" id="ARBA00022741"/>
    </source>
</evidence>
<dbReference type="Proteomes" id="UP000204009">
    <property type="component" value="Segment"/>
</dbReference>